<gene>
    <name evidence="2" type="ORF">UFOVP1596_14</name>
</gene>
<accession>A0A6J5SUR6</accession>
<protein>
    <submittedName>
        <fullName evidence="2">Peptidoglycan binding domain containing protein</fullName>
    </submittedName>
</protein>
<evidence type="ECO:0000313" key="2">
    <source>
        <dbReference type="EMBL" id="CAB4218311.1"/>
    </source>
</evidence>
<dbReference type="Gene3D" id="1.20.141.10">
    <property type="entry name" value="Chitosanase, subunit A, domain 1"/>
    <property type="match status" value="1"/>
</dbReference>
<feature type="domain" description="Peptidoglycan binding" evidence="1">
    <location>
        <begin position="57"/>
        <end position="103"/>
    </location>
</feature>
<dbReference type="EMBL" id="LR797460">
    <property type="protein sequence ID" value="CAB4218311.1"/>
    <property type="molecule type" value="Genomic_DNA"/>
</dbReference>
<name>A0A6J5SUR6_9CAUD</name>
<evidence type="ECO:0000259" key="1">
    <source>
        <dbReference type="Pfam" id="PF09374"/>
    </source>
</evidence>
<dbReference type="Pfam" id="PF09374">
    <property type="entry name" value="PG_binding_3"/>
    <property type="match status" value="1"/>
</dbReference>
<organism evidence="2">
    <name type="scientific">uncultured Caudovirales phage</name>
    <dbReference type="NCBI Taxonomy" id="2100421"/>
    <lineage>
        <taxon>Viruses</taxon>
        <taxon>Duplodnaviria</taxon>
        <taxon>Heunggongvirae</taxon>
        <taxon>Uroviricota</taxon>
        <taxon>Caudoviricetes</taxon>
        <taxon>Peduoviridae</taxon>
        <taxon>Maltschvirus</taxon>
        <taxon>Maltschvirus maltsch</taxon>
    </lineage>
</organism>
<dbReference type="InterPro" id="IPR018537">
    <property type="entry name" value="Peptidoglycan-bd_3"/>
</dbReference>
<reference evidence="2" key="1">
    <citation type="submission" date="2020-05" db="EMBL/GenBank/DDBJ databases">
        <authorList>
            <person name="Chiriac C."/>
            <person name="Salcher M."/>
            <person name="Ghai R."/>
            <person name="Kavagutti S V."/>
        </authorList>
    </citation>
    <scope>NUCLEOTIDE SEQUENCE</scope>
</reference>
<proteinExistence type="predicted"/>
<sequence>MKYVILALFFCISCTKPQVNEVHVSPCKYDSLEAVISSQKEIYLQTVGNLVAVSDSLKAVNDTLRKKLFLSNYKVEKVKFYLGICMKNSSQDKFLKGWIRRAVE</sequence>